<dbReference type="RefSeq" id="WP_171684014.1">
    <property type="nucleotide sequence ID" value="NZ_WHNZ01000029.1"/>
</dbReference>
<dbReference type="InterPro" id="IPR013222">
    <property type="entry name" value="Glyco_hyd_98_carb-bd"/>
</dbReference>
<feature type="chain" id="PRO_5046600527" description="Copper amine oxidase-like N-terminal domain-containing protein" evidence="1">
    <location>
        <begin position="24"/>
        <end position="246"/>
    </location>
</feature>
<feature type="domain" description="Copper amine oxidase-like N-terminal" evidence="2">
    <location>
        <begin position="57"/>
        <end position="107"/>
    </location>
</feature>
<dbReference type="Gene3D" id="2.60.120.1060">
    <property type="entry name" value="NPCBM/NEW2 domain"/>
    <property type="match status" value="1"/>
</dbReference>
<dbReference type="Proteomes" id="UP000618579">
    <property type="component" value="Unassembled WGS sequence"/>
</dbReference>
<evidence type="ECO:0000313" key="4">
    <source>
        <dbReference type="EMBL" id="NOV01184.1"/>
    </source>
</evidence>
<feature type="domain" description="Glycosyl hydrolase family 98 putative carbohydrate-binding module" evidence="3">
    <location>
        <begin position="161"/>
        <end position="243"/>
    </location>
</feature>
<accession>A0ABX1ZM78</accession>
<evidence type="ECO:0000259" key="3">
    <source>
        <dbReference type="Pfam" id="PF08305"/>
    </source>
</evidence>
<dbReference type="SUPFAM" id="SSF55383">
    <property type="entry name" value="Copper amine oxidase, domain N"/>
    <property type="match status" value="1"/>
</dbReference>
<organism evidence="4 5">
    <name type="scientific">Paenibacillus planticolens</name>
    <dbReference type="NCBI Taxonomy" id="2654976"/>
    <lineage>
        <taxon>Bacteria</taxon>
        <taxon>Bacillati</taxon>
        <taxon>Bacillota</taxon>
        <taxon>Bacilli</taxon>
        <taxon>Bacillales</taxon>
        <taxon>Paenibacillaceae</taxon>
        <taxon>Paenibacillus</taxon>
    </lineage>
</organism>
<name>A0ABX1ZM78_9BACL</name>
<gene>
    <name evidence="4" type="ORF">GC097_14295</name>
</gene>
<feature type="signal peptide" evidence="1">
    <location>
        <begin position="1"/>
        <end position="23"/>
    </location>
</feature>
<evidence type="ECO:0000256" key="1">
    <source>
        <dbReference type="SAM" id="SignalP"/>
    </source>
</evidence>
<proteinExistence type="predicted"/>
<dbReference type="EMBL" id="WHNZ01000029">
    <property type="protein sequence ID" value="NOV01184.1"/>
    <property type="molecule type" value="Genomic_DNA"/>
</dbReference>
<reference evidence="4 5" key="1">
    <citation type="submission" date="2019-10" db="EMBL/GenBank/DDBJ databases">
        <title>Description of Paenibacillus pedi sp. nov.</title>
        <authorList>
            <person name="Carlier A."/>
            <person name="Qi S."/>
        </authorList>
    </citation>
    <scope>NUCLEOTIDE SEQUENCE [LARGE SCALE GENOMIC DNA]</scope>
    <source>
        <strain evidence="4 5">LMG 31457</strain>
    </source>
</reference>
<dbReference type="SUPFAM" id="SSF49785">
    <property type="entry name" value="Galactose-binding domain-like"/>
    <property type="match status" value="1"/>
</dbReference>
<keyword evidence="1" id="KW-0732">Signal</keyword>
<evidence type="ECO:0008006" key="6">
    <source>
        <dbReference type="Google" id="ProtNLM"/>
    </source>
</evidence>
<dbReference type="Pfam" id="PF07833">
    <property type="entry name" value="Cu_amine_oxidN1"/>
    <property type="match status" value="1"/>
</dbReference>
<evidence type="ECO:0000313" key="5">
    <source>
        <dbReference type="Proteomes" id="UP000618579"/>
    </source>
</evidence>
<evidence type="ECO:0000259" key="2">
    <source>
        <dbReference type="Pfam" id="PF07833"/>
    </source>
</evidence>
<dbReference type="InterPro" id="IPR008979">
    <property type="entry name" value="Galactose-bd-like_sf"/>
</dbReference>
<protein>
    <recommendedName>
        <fullName evidence="6">Copper amine oxidase-like N-terminal domain-containing protein</fullName>
    </recommendedName>
</protein>
<dbReference type="InterPro" id="IPR012854">
    <property type="entry name" value="Cu_amine_oxidase-like_N"/>
</dbReference>
<comment type="caution">
    <text evidence="4">The sequence shown here is derived from an EMBL/GenBank/DDBJ whole genome shotgun (WGS) entry which is preliminary data.</text>
</comment>
<dbReference type="InterPro" id="IPR036582">
    <property type="entry name" value="Mao_N_sf"/>
</dbReference>
<keyword evidence="5" id="KW-1185">Reference proteome</keyword>
<dbReference type="InterPro" id="IPR038637">
    <property type="entry name" value="NPCBM_sf"/>
</dbReference>
<sequence>MRKPSTLVLSGLFIFSFSTAVYASTNSKEVTAYVNKGIKFMLKGEAWAPYDANGIKQDAITYEGSTYLPLRSVAEVTGLKVDWDDATKTIVMLKKETIREFELLSSRKISPFRDSDLSTAMKIVQSPFMMFNKTYSSGLQFSLSPYTTYAPDRENWLKNTEIDLGGQFRKLEAIVGVDDSSATDSSYSTVVISSMWGTLNQYRIKPGDKPRTVFIDVTNVDKLFVSFSNGANSPQKINLLDAKLYR</sequence>
<dbReference type="Pfam" id="PF08305">
    <property type="entry name" value="NPCBM"/>
    <property type="match status" value="1"/>
</dbReference>